<evidence type="ECO:0000313" key="3">
    <source>
        <dbReference type="Proteomes" id="UP000274822"/>
    </source>
</evidence>
<dbReference type="Pfam" id="PF02825">
    <property type="entry name" value="WWE"/>
    <property type="match status" value="1"/>
</dbReference>
<accession>A0A433QIA9</accession>
<comment type="caution">
    <text evidence="2">The sequence shown here is derived from an EMBL/GenBank/DDBJ whole genome shotgun (WGS) entry which is preliminary data.</text>
</comment>
<sequence length="141" mass="15899">MEDFGGKMYDRDENIDIENAYNRWRAPVSVTAAIPVVASVKIVSGVKSGVTYEILFGKRNHFQRNTRTNHKRPIMRNDIIIPITAKADLLNPQVTSNNGKNPTPLDYKYWEELVEFVITGTCVDTAAATKELESLVNIKTE</sequence>
<organism evidence="2 3">
    <name type="scientific">Jimgerdemannia flammicorona</name>
    <dbReference type="NCBI Taxonomy" id="994334"/>
    <lineage>
        <taxon>Eukaryota</taxon>
        <taxon>Fungi</taxon>
        <taxon>Fungi incertae sedis</taxon>
        <taxon>Mucoromycota</taxon>
        <taxon>Mucoromycotina</taxon>
        <taxon>Endogonomycetes</taxon>
        <taxon>Endogonales</taxon>
        <taxon>Endogonaceae</taxon>
        <taxon>Jimgerdemannia</taxon>
    </lineage>
</organism>
<feature type="domain" description="WWE" evidence="1">
    <location>
        <begin position="8"/>
        <end position="76"/>
    </location>
</feature>
<dbReference type="AlphaFoldDB" id="A0A433QIA9"/>
<dbReference type="Proteomes" id="UP000274822">
    <property type="component" value="Unassembled WGS sequence"/>
</dbReference>
<reference evidence="2 3" key="1">
    <citation type="journal article" date="2018" name="New Phytol.">
        <title>Phylogenomics of Endogonaceae and evolution of mycorrhizas within Mucoromycota.</title>
        <authorList>
            <person name="Chang Y."/>
            <person name="Desiro A."/>
            <person name="Na H."/>
            <person name="Sandor L."/>
            <person name="Lipzen A."/>
            <person name="Clum A."/>
            <person name="Barry K."/>
            <person name="Grigoriev I.V."/>
            <person name="Martin F.M."/>
            <person name="Stajich J.E."/>
            <person name="Smith M.E."/>
            <person name="Bonito G."/>
            <person name="Spatafora J.W."/>
        </authorList>
    </citation>
    <scope>NUCLEOTIDE SEQUENCE [LARGE SCALE GENOMIC DNA]</scope>
    <source>
        <strain evidence="2 3">AD002</strain>
    </source>
</reference>
<keyword evidence="3" id="KW-1185">Reference proteome</keyword>
<gene>
    <name evidence="2" type="ORF">BC938DRAFT_480521</name>
</gene>
<proteinExistence type="predicted"/>
<evidence type="ECO:0000259" key="1">
    <source>
        <dbReference type="Pfam" id="PF02825"/>
    </source>
</evidence>
<protein>
    <recommendedName>
        <fullName evidence="1">WWE domain-containing protein</fullName>
    </recommendedName>
</protein>
<dbReference type="EMBL" id="RBNJ01005019">
    <property type="protein sequence ID" value="RUS29556.1"/>
    <property type="molecule type" value="Genomic_DNA"/>
</dbReference>
<name>A0A433QIA9_9FUNG</name>
<feature type="non-terminal residue" evidence="2">
    <location>
        <position position="141"/>
    </location>
</feature>
<dbReference type="InterPro" id="IPR004170">
    <property type="entry name" value="WWE_dom"/>
</dbReference>
<evidence type="ECO:0000313" key="2">
    <source>
        <dbReference type="EMBL" id="RUS29556.1"/>
    </source>
</evidence>